<dbReference type="GO" id="GO:0032259">
    <property type="term" value="P:methylation"/>
    <property type="evidence" value="ECO:0007669"/>
    <property type="project" value="UniProtKB-KW"/>
</dbReference>
<evidence type="ECO:0000256" key="1">
    <source>
        <dbReference type="ARBA" id="ARBA00006594"/>
    </source>
</evidence>
<dbReference type="Pfam" id="PF02384">
    <property type="entry name" value="N6_Mtase"/>
    <property type="match status" value="1"/>
</dbReference>
<dbReference type="GO" id="GO:0009307">
    <property type="term" value="P:DNA restriction-modification system"/>
    <property type="evidence" value="ECO:0007669"/>
    <property type="project" value="UniProtKB-KW"/>
</dbReference>
<dbReference type="GeneID" id="87599200"/>
<dbReference type="GO" id="GO:0003677">
    <property type="term" value="F:DNA binding"/>
    <property type="evidence" value="ECO:0007669"/>
    <property type="project" value="InterPro"/>
</dbReference>
<dbReference type="InterPro" id="IPR003356">
    <property type="entry name" value="DNA_methylase_A-5"/>
</dbReference>
<dbReference type="InterPro" id="IPR029063">
    <property type="entry name" value="SAM-dependent_MTases_sf"/>
</dbReference>
<comment type="catalytic activity">
    <reaction evidence="7">
        <text>a 2'-deoxyadenosine in DNA + S-adenosyl-L-methionine = an N(6)-methyl-2'-deoxyadenosine in DNA + S-adenosyl-L-homocysteine + H(+)</text>
        <dbReference type="Rhea" id="RHEA:15197"/>
        <dbReference type="Rhea" id="RHEA-COMP:12418"/>
        <dbReference type="Rhea" id="RHEA-COMP:12419"/>
        <dbReference type="ChEBI" id="CHEBI:15378"/>
        <dbReference type="ChEBI" id="CHEBI:57856"/>
        <dbReference type="ChEBI" id="CHEBI:59789"/>
        <dbReference type="ChEBI" id="CHEBI:90615"/>
        <dbReference type="ChEBI" id="CHEBI:90616"/>
        <dbReference type="EC" id="2.1.1.72"/>
    </reaction>
</comment>
<keyword evidence="3 10" id="KW-0489">Methyltransferase</keyword>
<dbReference type="InterPro" id="IPR022749">
    <property type="entry name" value="D12N6_MeTrfase_N"/>
</dbReference>
<dbReference type="AlphaFoldDB" id="A0A0M0KFV9"/>
<evidence type="ECO:0000259" key="8">
    <source>
        <dbReference type="Pfam" id="PF02384"/>
    </source>
</evidence>
<dbReference type="EC" id="2.1.1.72" evidence="2"/>
<accession>A0A0M0KFV9</accession>
<feature type="domain" description="N6 adenine-specific DNA methyltransferase N-terminal" evidence="9">
    <location>
        <begin position="7"/>
        <end position="131"/>
    </location>
</feature>
<evidence type="ECO:0000256" key="3">
    <source>
        <dbReference type="ARBA" id="ARBA00022603"/>
    </source>
</evidence>
<dbReference type="PRINTS" id="PR00507">
    <property type="entry name" value="N12N6MTFRASE"/>
</dbReference>
<dbReference type="GO" id="GO:0009007">
    <property type="term" value="F:site-specific DNA-methyltransferase (adenine-specific) activity"/>
    <property type="evidence" value="ECO:0007669"/>
    <property type="project" value="UniProtKB-EC"/>
</dbReference>
<dbReference type="SUPFAM" id="SSF53335">
    <property type="entry name" value="S-adenosyl-L-methionine-dependent methyltransferases"/>
    <property type="match status" value="1"/>
</dbReference>
<dbReference type="PATRIC" id="fig|136160.3.peg.538"/>
<evidence type="ECO:0000256" key="5">
    <source>
        <dbReference type="ARBA" id="ARBA00022691"/>
    </source>
</evidence>
<dbReference type="EMBL" id="LILD01000001">
    <property type="protein sequence ID" value="KOO37699.1"/>
    <property type="molecule type" value="Genomic_DNA"/>
</dbReference>
<name>A0A0M0KFV9_ALKHA</name>
<keyword evidence="4" id="KW-0808">Transferase</keyword>
<evidence type="ECO:0000313" key="10">
    <source>
        <dbReference type="EMBL" id="KOO37699.1"/>
    </source>
</evidence>
<dbReference type="InterPro" id="IPR038333">
    <property type="entry name" value="T1MK-like_N_sf"/>
</dbReference>
<keyword evidence="5" id="KW-0949">S-adenosyl-L-methionine</keyword>
<feature type="domain" description="DNA methylase adenine-specific" evidence="8">
    <location>
        <begin position="143"/>
        <end position="476"/>
    </location>
</feature>
<dbReference type="Gene3D" id="3.40.50.150">
    <property type="entry name" value="Vaccinia Virus protein VP39"/>
    <property type="match status" value="1"/>
</dbReference>
<evidence type="ECO:0000259" key="9">
    <source>
        <dbReference type="Pfam" id="PF12161"/>
    </source>
</evidence>
<reference evidence="10" key="1">
    <citation type="submission" date="2015-08" db="EMBL/GenBank/DDBJ databases">
        <title>Complete DNA Sequence of Pseudomonas syringae pv. actinidiae, the Causal Agent of Kiwifruit Canker Disease.</title>
        <authorList>
            <person name="Rikkerink E.H.A."/>
            <person name="Fineran P.C."/>
        </authorList>
    </citation>
    <scope>NUCLEOTIDE SEQUENCE</scope>
    <source>
        <strain evidence="10">DSM 13666</strain>
    </source>
</reference>
<protein>
    <recommendedName>
        <fullName evidence="2">site-specific DNA-methyltransferase (adenine-specific)</fullName>
        <ecNumber evidence="2">2.1.1.72</ecNumber>
    </recommendedName>
</protein>
<dbReference type="InterPro" id="IPR052916">
    <property type="entry name" value="Type-I_RE_MTase_Subunit"/>
</dbReference>
<dbReference type="Gene3D" id="1.20.1260.30">
    <property type="match status" value="1"/>
</dbReference>
<gene>
    <name evidence="10" type="ORF">AMD02_01685</name>
</gene>
<evidence type="ECO:0000256" key="4">
    <source>
        <dbReference type="ARBA" id="ARBA00022679"/>
    </source>
</evidence>
<comment type="similarity">
    <text evidence="1">Belongs to the N(4)/N(6)-methyltransferase family.</text>
</comment>
<dbReference type="GO" id="GO:0008170">
    <property type="term" value="F:N-methyltransferase activity"/>
    <property type="evidence" value="ECO:0007669"/>
    <property type="project" value="InterPro"/>
</dbReference>
<proteinExistence type="inferred from homology"/>
<evidence type="ECO:0000256" key="7">
    <source>
        <dbReference type="ARBA" id="ARBA00047942"/>
    </source>
</evidence>
<keyword evidence="6" id="KW-0680">Restriction system</keyword>
<sequence length="519" mass="58874">MAELRKEDLWIMADKLRNNMDSAEYKHICLGLIFLKYISDSFVKAYAEISQDEYADPEDKDEYTAKNVFWVPQEARWDNIVARAKTPEIGQVIDNAMYTIEKENPSLRGVLPKDFARASLDKTALGELVDLLANIEIGNDPNKDTLGTVYEYFLGKFARAEGKLGGEFYTPRSVVELIVNMIEPHDGRVYDPCCGSGGMFVQSEKFVKDRQGRIDGQLAIYGQESNYNTWRLCKMNLAIRGIDANLGQQNADSFHNDQHKNLKADYIMANPPFNISDWGGERLIDDPRWGKYGIPPAGNANYAWILHMLYHLAPSGTAGFVLANGSLSSSTISEYTIRKNLIEDDKIDCIVTLPGGLFSTTSIPVCLWFITRNKLKNGHRDRHGEILFIDARNMETEPLEDSRTQRKLTDKTIDDITSIYHAFRNHDKKATKADGTEITYEDKQGYWKIATLNEVRDKDYNLTPASYVGVAPIEEDGEPFEKKMDRLINQLSKVMSESLELDKEIKNQLSSIGWAIEEV</sequence>
<evidence type="ECO:0000256" key="6">
    <source>
        <dbReference type="ARBA" id="ARBA00022747"/>
    </source>
</evidence>
<comment type="caution">
    <text evidence="10">The sequence shown here is derived from an EMBL/GenBank/DDBJ whole genome shotgun (WGS) entry which is preliminary data.</text>
</comment>
<dbReference type="PANTHER" id="PTHR42998:SF1">
    <property type="entry name" value="TYPE I RESTRICTION ENZYME HINDI METHYLASE SUBUNIT"/>
    <property type="match status" value="1"/>
</dbReference>
<dbReference type="PANTHER" id="PTHR42998">
    <property type="entry name" value="TYPE I RESTRICTION ENZYME HINDVIIP M PROTEIN-RELATED"/>
    <property type="match status" value="1"/>
</dbReference>
<dbReference type="RefSeq" id="WP_053430235.1">
    <property type="nucleotide sequence ID" value="NZ_CP040441.1"/>
</dbReference>
<organism evidence="10">
    <name type="scientific">Halalkalibacterium halodurans</name>
    <name type="common">Bacillus halodurans</name>
    <dbReference type="NCBI Taxonomy" id="86665"/>
    <lineage>
        <taxon>Bacteria</taxon>
        <taxon>Bacillati</taxon>
        <taxon>Bacillota</taxon>
        <taxon>Bacilli</taxon>
        <taxon>Bacillales</taxon>
        <taxon>Bacillaceae</taxon>
        <taxon>Halalkalibacterium (ex Joshi et al. 2022)</taxon>
    </lineage>
</organism>
<evidence type="ECO:0000256" key="2">
    <source>
        <dbReference type="ARBA" id="ARBA00011900"/>
    </source>
</evidence>
<dbReference type="Pfam" id="PF12161">
    <property type="entry name" value="HsdM_N"/>
    <property type="match status" value="1"/>
</dbReference>